<feature type="compositionally biased region" description="Low complexity" evidence="7">
    <location>
        <begin position="1"/>
        <end position="10"/>
    </location>
</feature>
<evidence type="ECO:0000256" key="2">
    <source>
        <dbReference type="ARBA" id="ARBA00023125"/>
    </source>
</evidence>
<evidence type="ECO:0000313" key="9">
    <source>
        <dbReference type="EMBL" id="CAJ0593468.1"/>
    </source>
</evidence>
<proteinExistence type="predicted"/>
<feature type="region of interest" description="Disordered" evidence="7">
    <location>
        <begin position="109"/>
        <end position="231"/>
    </location>
</feature>
<dbReference type="Gene3D" id="1.10.10.60">
    <property type="entry name" value="Homeodomain-like"/>
    <property type="match status" value="1"/>
</dbReference>
<dbReference type="GO" id="GO:0000977">
    <property type="term" value="F:RNA polymerase II transcription regulatory region sequence-specific DNA binding"/>
    <property type="evidence" value="ECO:0007669"/>
    <property type="project" value="TreeGrafter"/>
</dbReference>
<keyword evidence="3 5" id="KW-0371">Homeobox</keyword>
<feature type="compositionally biased region" description="Basic and acidic residues" evidence="7">
    <location>
        <begin position="125"/>
        <end position="145"/>
    </location>
</feature>
<dbReference type="EMBL" id="CATQJL010000112">
    <property type="protein sequence ID" value="CAJ0593468.1"/>
    <property type="molecule type" value="Genomic_DNA"/>
</dbReference>
<dbReference type="GO" id="GO:0005634">
    <property type="term" value="C:nucleus"/>
    <property type="evidence" value="ECO:0007669"/>
    <property type="project" value="UniProtKB-SubCell"/>
</dbReference>
<feature type="region of interest" description="Disordered" evidence="7">
    <location>
        <begin position="455"/>
        <end position="480"/>
    </location>
</feature>
<dbReference type="PANTHER" id="PTHR24329:SF543">
    <property type="entry name" value="FI01017P-RELATED"/>
    <property type="match status" value="1"/>
</dbReference>
<evidence type="ECO:0000256" key="4">
    <source>
        <dbReference type="ARBA" id="ARBA00023242"/>
    </source>
</evidence>
<evidence type="ECO:0000256" key="7">
    <source>
        <dbReference type="SAM" id="MobiDB-lite"/>
    </source>
</evidence>
<reference evidence="9" key="1">
    <citation type="submission" date="2023-07" db="EMBL/GenBank/DDBJ databases">
        <authorList>
            <consortium name="CYATHOMIX"/>
        </authorList>
    </citation>
    <scope>NUCLEOTIDE SEQUENCE</scope>
    <source>
        <strain evidence="9">N/A</strain>
    </source>
</reference>
<name>A0AA36GJX8_CYLNA</name>
<keyword evidence="4 5" id="KW-0539">Nucleus</keyword>
<dbReference type="AlphaFoldDB" id="A0AA36GJX8"/>
<feature type="domain" description="Homeobox" evidence="8">
    <location>
        <begin position="399"/>
        <end position="459"/>
    </location>
</feature>
<dbReference type="SMART" id="SM00389">
    <property type="entry name" value="HOX"/>
    <property type="match status" value="1"/>
</dbReference>
<protein>
    <recommendedName>
        <fullName evidence="8">Homeobox domain-containing protein</fullName>
    </recommendedName>
</protein>
<feature type="compositionally biased region" description="Basic residues" evidence="7">
    <location>
        <begin position="455"/>
        <end position="464"/>
    </location>
</feature>
<comment type="caution">
    <text evidence="9">The sequence shown here is derived from an EMBL/GenBank/DDBJ whole genome shotgun (WGS) entry which is preliminary data.</text>
</comment>
<evidence type="ECO:0000256" key="6">
    <source>
        <dbReference type="RuleBase" id="RU000682"/>
    </source>
</evidence>
<dbReference type="PROSITE" id="PS50071">
    <property type="entry name" value="HOMEOBOX_2"/>
    <property type="match status" value="1"/>
</dbReference>
<sequence length="495" mass="55850">MKAVKAQSAASKKKKFSSISIGPDMDTHPSVSLTSTEAPVKPANVRSEMASLSSSDTETSKDTGGGTIHRLQEDFMDFKKEVEQQYQELREWVYSMCQRYDTVLTRDRRNGSDATQQNSHHEHKKTQEEVARTRQQTSKKEEKKRERNFKKQSGHLGGVATGREPQKESNSWRSITSAFKGGPKTETEHLSRNLLDMEAESNSQWRSQQQQKNRVRYDTEGGLKKSPKEGNNLLLGNAIDEAPQKATGEAVMGDPGGSGLRRRYWRIKMDYGGYFTQQAASGIDASVPNPFQLNANFNLNNSAGYTNGAQTQIYGQYTNPYLTGNRSLQSSSSTQQNPYRQSTHDSLQAFFNTGLQYQLYQKSSLMGATDSRNSASGIMAGIPGSSLVGALCGNPSERRKQRRIRTTFTSGQLKELERSFMESHYPDIYTREDIAMRIDLTEARVQVWFQNRRAKYRKQEKQRRAKEEGEDSEKKSEVDEKICIGDSTLSDLVDQ</sequence>
<dbReference type="InterPro" id="IPR009057">
    <property type="entry name" value="Homeodomain-like_sf"/>
</dbReference>
<evidence type="ECO:0000313" key="10">
    <source>
        <dbReference type="Proteomes" id="UP001176961"/>
    </source>
</evidence>
<dbReference type="InterPro" id="IPR050649">
    <property type="entry name" value="Paired_Homeobox_TFs"/>
</dbReference>
<comment type="subcellular location">
    <subcellularLocation>
        <location evidence="1 5 6">Nucleus</location>
    </subcellularLocation>
</comment>
<dbReference type="GO" id="GO:0030182">
    <property type="term" value="P:neuron differentiation"/>
    <property type="evidence" value="ECO:0007669"/>
    <property type="project" value="UniProtKB-ARBA"/>
</dbReference>
<dbReference type="InterPro" id="IPR001356">
    <property type="entry name" value="HD"/>
</dbReference>
<gene>
    <name evidence="9" type="ORF">CYNAS_LOCUS5451</name>
</gene>
<feature type="DNA-binding region" description="Homeobox" evidence="5">
    <location>
        <begin position="401"/>
        <end position="460"/>
    </location>
</feature>
<accession>A0AA36GJX8</accession>
<organism evidence="9 10">
    <name type="scientific">Cylicocyclus nassatus</name>
    <name type="common">Nematode worm</name>
    <dbReference type="NCBI Taxonomy" id="53992"/>
    <lineage>
        <taxon>Eukaryota</taxon>
        <taxon>Metazoa</taxon>
        <taxon>Ecdysozoa</taxon>
        <taxon>Nematoda</taxon>
        <taxon>Chromadorea</taxon>
        <taxon>Rhabditida</taxon>
        <taxon>Rhabditina</taxon>
        <taxon>Rhabditomorpha</taxon>
        <taxon>Strongyloidea</taxon>
        <taxon>Strongylidae</taxon>
        <taxon>Cylicocyclus</taxon>
    </lineage>
</organism>
<feature type="compositionally biased region" description="Polar residues" evidence="7">
    <location>
        <begin position="200"/>
        <end position="212"/>
    </location>
</feature>
<feature type="compositionally biased region" description="Basic and acidic residues" evidence="7">
    <location>
        <begin position="215"/>
        <end position="228"/>
    </location>
</feature>
<evidence type="ECO:0000256" key="3">
    <source>
        <dbReference type="ARBA" id="ARBA00023155"/>
    </source>
</evidence>
<dbReference type="FunFam" id="1.10.10.60:FF:000679">
    <property type="entry name" value="Homeobox protein aristaless"/>
    <property type="match status" value="1"/>
</dbReference>
<evidence type="ECO:0000256" key="1">
    <source>
        <dbReference type="ARBA" id="ARBA00004123"/>
    </source>
</evidence>
<feature type="region of interest" description="Disordered" evidence="7">
    <location>
        <begin position="1"/>
        <end position="69"/>
    </location>
</feature>
<dbReference type="PROSITE" id="PS00027">
    <property type="entry name" value="HOMEOBOX_1"/>
    <property type="match status" value="1"/>
</dbReference>
<feature type="compositionally biased region" description="Polar residues" evidence="7">
    <location>
        <begin position="168"/>
        <end position="177"/>
    </location>
</feature>
<evidence type="ECO:0000259" key="8">
    <source>
        <dbReference type="PROSITE" id="PS50071"/>
    </source>
</evidence>
<dbReference type="Proteomes" id="UP001176961">
    <property type="component" value="Unassembled WGS sequence"/>
</dbReference>
<evidence type="ECO:0000256" key="5">
    <source>
        <dbReference type="PROSITE-ProRule" id="PRU00108"/>
    </source>
</evidence>
<dbReference type="SUPFAM" id="SSF46689">
    <property type="entry name" value="Homeodomain-like"/>
    <property type="match status" value="1"/>
</dbReference>
<dbReference type="InterPro" id="IPR017970">
    <property type="entry name" value="Homeobox_CS"/>
</dbReference>
<keyword evidence="10" id="KW-1185">Reference proteome</keyword>
<dbReference type="Pfam" id="PF00046">
    <property type="entry name" value="Homeodomain"/>
    <property type="match status" value="1"/>
</dbReference>
<dbReference type="GO" id="GO:0000981">
    <property type="term" value="F:DNA-binding transcription factor activity, RNA polymerase II-specific"/>
    <property type="evidence" value="ECO:0007669"/>
    <property type="project" value="InterPro"/>
</dbReference>
<dbReference type="PANTHER" id="PTHR24329">
    <property type="entry name" value="HOMEOBOX PROTEIN ARISTALESS"/>
    <property type="match status" value="1"/>
</dbReference>
<dbReference type="CDD" id="cd00086">
    <property type="entry name" value="homeodomain"/>
    <property type="match status" value="1"/>
</dbReference>
<keyword evidence="2 5" id="KW-0238">DNA-binding</keyword>